<evidence type="ECO:0000313" key="2">
    <source>
        <dbReference type="Proteomes" id="UP001177872"/>
    </source>
</evidence>
<dbReference type="SUPFAM" id="SSF102198">
    <property type="entry name" value="Putative cyclase"/>
    <property type="match status" value="1"/>
</dbReference>
<dbReference type="PANTHER" id="PTHR43564">
    <property type="entry name" value="KYNURENINE FORMAMIDASE-LIKE PROTEIN"/>
    <property type="match status" value="1"/>
</dbReference>
<evidence type="ECO:0000313" key="1">
    <source>
        <dbReference type="EMBL" id="MDQ1861166.1"/>
    </source>
</evidence>
<dbReference type="EC" id="3.5.-.-" evidence="1"/>
<reference evidence="1" key="1">
    <citation type="submission" date="2023-07" db="EMBL/GenBank/DDBJ databases">
        <title>In vitro acaricidal activity of Serratia ureilytica strains isolated from Mimosa pudica nodules againts the dust mite Tyrophagus putrescentiae.</title>
        <authorList>
            <person name="Wong-Villareal A."/>
            <person name="Cerqueda-Garcia D."/>
        </authorList>
    </citation>
    <scope>NUCLEOTIDE SEQUENCE</scope>
    <source>
        <strain evidence="1">UTS2</strain>
    </source>
</reference>
<protein>
    <submittedName>
        <fullName evidence="1">Cyclase family protein</fullName>
        <ecNumber evidence="1">3.5.-.-</ecNumber>
    </submittedName>
</protein>
<name>A0ABU0VIB5_9GAMM</name>
<dbReference type="EMBL" id="JAVCZN010000002">
    <property type="protein sequence ID" value="MDQ1861166.1"/>
    <property type="molecule type" value="Genomic_DNA"/>
</dbReference>
<comment type="caution">
    <text evidence="1">The sequence shown here is derived from an EMBL/GenBank/DDBJ whole genome shotgun (WGS) entry which is preliminary data.</text>
</comment>
<dbReference type="Proteomes" id="UP001177872">
    <property type="component" value="Unassembled WGS sequence"/>
</dbReference>
<keyword evidence="2" id="KW-1185">Reference proteome</keyword>
<gene>
    <name evidence="1" type="ORF">Q6237_09215</name>
</gene>
<keyword evidence="1" id="KW-0378">Hydrolase</keyword>
<dbReference type="GO" id="GO:0016787">
    <property type="term" value="F:hydrolase activity"/>
    <property type="evidence" value="ECO:0007669"/>
    <property type="project" value="UniProtKB-KW"/>
</dbReference>
<accession>A0ABU0VIB5</accession>
<dbReference type="InterPro" id="IPR007325">
    <property type="entry name" value="KFase/CYL"/>
</dbReference>
<dbReference type="Pfam" id="PF04199">
    <property type="entry name" value="Cyclase"/>
    <property type="match status" value="1"/>
</dbReference>
<dbReference type="RefSeq" id="WP_228287379.1">
    <property type="nucleotide sequence ID" value="NZ_CP070508.1"/>
</dbReference>
<dbReference type="InterPro" id="IPR037175">
    <property type="entry name" value="KFase_sf"/>
</dbReference>
<sequence length="345" mass="38003">MEYISFPQGNACKGNCAPAGQDLFLNQIDIGASPVNSDGFMTPSCPLMAAPSYYNNKLSDNRHFYSMGKAYSGQVIPLDKGNLMYGKIIDLSVPLMSGIASDPESFLPEIEYVDNKRGALQLAESFPGLDPRELPRQEGWAVEFVRMSTHAGTHMDAPYHYHSHMDDGSASKTIDEIPLEWCIGPGVKLDFRHFPDGYVATAHDIERELAKIGHHITAGDIVLVNTAAGGRYGSEDFIHRGCGMGREATLYLTERGVRVVGTDAWSWDAPFSHTRTKFEQSGDVSLIWEGHYAGSQYPYCQIEKLCNLELLPPCGFNVISLPVKVYKASAGWARPVAFIDERAGE</sequence>
<proteinExistence type="predicted"/>
<dbReference type="PANTHER" id="PTHR43564:SF2">
    <property type="entry name" value="BLR6059 PROTEIN"/>
    <property type="match status" value="1"/>
</dbReference>
<dbReference type="Gene3D" id="3.50.30.50">
    <property type="entry name" value="Putative cyclase"/>
    <property type="match status" value="1"/>
</dbReference>
<organism evidence="1 2">
    <name type="scientific">Serratia ureilytica</name>
    <dbReference type="NCBI Taxonomy" id="300181"/>
    <lineage>
        <taxon>Bacteria</taxon>
        <taxon>Pseudomonadati</taxon>
        <taxon>Pseudomonadota</taxon>
        <taxon>Gammaproteobacteria</taxon>
        <taxon>Enterobacterales</taxon>
        <taxon>Yersiniaceae</taxon>
        <taxon>Serratia</taxon>
    </lineage>
</organism>